<dbReference type="Gene3D" id="3.30.70.100">
    <property type="match status" value="1"/>
</dbReference>
<name>A0A4R2HSB6_9ACTN</name>
<protein>
    <submittedName>
        <fullName evidence="2">Antibiotic biosynthesis monooxygenase</fullName>
    </submittedName>
</protein>
<evidence type="ECO:0000313" key="3">
    <source>
        <dbReference type="Proteomes" id="UP000294508"/>
    </source>
</evidence>
<dbReference type="Proteomes" id="UP000294508">
    <property type="component" value="Unassembled WGS sequence"/>
</dbReference>
<dbReference type="InterPro" id="IPR011008">
    <property type="entry name" value="Dimeric_a/b-barrel"/>
</dbReference>
<proteinExistence type="predicted"/>
<comment type="caution">
    <text evidence="2">The sequence shown here is derived from an EMBL/GenBank/DDBJ whole genome shotgun (WGS) entry which is preliminary data.</text>
</comment>
<evidence type="ECO:0000259" key="1">
    <source>
        <dbReference type="Pfam" id="PF03992"/>
    </source>
</evidence>
<accession>A0A4R2HSB6</accession>
<dbReference type="GO" id="GO:0004497">
    <property type="term" value="F:monooxygenase activity"/>
    <property type="evidence" value="ECO:0007669"/>
    <property type="project" value="UniProtKB-KW"/>
</dbReference>
<dbReference type="OrthoDB" id="5182530at2"/>
<gene>
    <name evidence="2" type="ORF">EV652_102197</name>
</gene>
<feature type="domain" description="ABM" evidence="1">
    <location>
        <begin position="1"/>
        <end position="64"/>
    </location>
</feature>
<dbReference type="Pfam" id="PF03992">
    <property type="entry name" value="ABM"/>
    <property type="match status" value="1"/>
</dbReference>
<reference evidence="2 3" key="1">
    <citation type="journal article" date="2015" name="Stand. Genomic Sci.">
        <title>Genomic Encyclopedia of Bacterial and Archaeal Type Strains, Phase III: the genomes of soil and plant-associated and newly described type strains.</title>
        <authorList>
            <person name="Whitman W.B."/>
            <person name="Woyke T."/>
            <person name="Klenk H.P."/>
            <person name="Zhou Y."/>
            <person name="Lilburn T.G."/>
            <person name="Beck B.J."/>
            <person name="De Vos P."/>
            <person name="Vandamme P."/>
            <person name="Eisen J.A."/>
            <person name="Garrity G."/>
            <person name="Hugenholtz P."/>
            <person name="Kyrpides N.C."/>
        </authorList>
    </citation>
    <scope>NUCLEOTIDE SEQUENCE [LARGE SCALE GENOMIC DNA]</scope>
    <source>
        <strain evidence="2 3">VKM Ac-2572</strain>
    </source>
</reference>
<sequence>MYARSTTINAKPGSIDAGIAQLRDEVMPMILDMDGCIGLSMLADRESGRCIATSAWQSEEAMRATDEALRPIRDRIADMMGGGTPTVEEWEIAVLHRDHRSSAGACVRATWVKVDPANLDRSIDVYKLASLPRLEDLAGFCSASLLVDRASGRAVSSVTYDSQEAMDSNRDAAASMRSATAKEAGAEVLDVCEFELAIAHLRVPELT</sequence>
<organism evidence="2 3">
    <name type="scientific">Kribbella steppae</name>
    <dbReference type="NCBI Taxonomy" id="2512223"/>
    <lineage>
        <taxon>Bacteria</taxon>
        <taxon>Bacillati</taxon>
        <taxon>Actinomycetota</taxon>
        <taxon>Actinomycetes</taxon>
        <taxon>Propionibacteriales</taxon>
        <taxon>Kribbellaceae</taxon>
        <taxon>Kribbella</taxon>
    </lineage>
</organism>
<keyword evidence="2" id="KW-0503">Monooxygenase</keyword>
<evidence type="ECO:0000313" key="2">
    <source>
        <dbReference type="EMBL" id="TCO34132.1"/>
    </source>
</evidence>
<dbReference type="InterPro" id="IPR007138">
    <property type="entry name" value="ABM_dom"/>
</dbReference>
<dbReference type="SUPFAM" id="SSF54909">
    <property type="entry name" value="Dimeric alpha+beta barrel"/>
    <property type="match status" value="1"/>
</dbReference>
<keyword evidence="2" id="KW-0560">Oxidoreductase</keyword>
<keyword evidence="3" id="KW-1185">Reference proteome</keyword>
<dbReference type="EMBL" id="SLWN01000002">
    <property type="protein sequence ID" value="TCO34132.1"/>
    <property type="molecule type" value="Genomic_DNA"/>
</dbReference>
<dbReference type="AlphaFoldDB" id="A0A4R2HSB6"/>
<dbReference type="RefSeq" id="WP_132207945.1">
    <property type="nucleotide sequence ID" value="NZ_SLWN01000002.1"/>
</dbReference>